<sequence length="96" mass="11205">MSIYMGSMSFVARHKYKCKLYGSQLIVVDKISPKKVFNTLTHRYQIGIFGEVYRRNSCSQTCSNCEFVLQSLLSSERVFNFENSIQVLVRANFFDR</sequence>
<gene>
    <name evidence="1" type="ordered locus">Tery_0806</name>
</gene>
<dbReference type="KEGG" id="ter:Tery_0806"/>
<reference evidence="1" key="1">
    <citation type="submission" date="2006-06" db="EMBL/GenBank/DDBJ databases">
        <title>Complete sequence of Trichodesmium erythraeum IMS101.</title>
        <authorList>
            <consortium name="US DOE Joint Genome Institute"/>
            <person name="Copeland A."/>
            <person name="Lucas S."/>
            <person name="Lapidus A."/>
            <person name="Barry K."/>
            <person name="Detter J.C."/>
            <person name="Glavina del Rio T."/>
            <person name="Hammon N."/>
            <person name="Israni S."/>
            <person name="Dalin E."/>
            <person name="Tice H."/>
            <person name="Pitluck S."/>
            <person name="Kiss H."/>
            <person name="Munk A.C."/>
            <person name="Brettin T."/>
            <person name="Bruce D."/>
            <person name="Han C."/>
            <person name="Tapia R."/>
            <person name="Gilna P."/>
            <person name="Schmutz J."/>
            <person name="Larimer F."/>
            <person name="Land M."/>
            <person name="Hauser L."/>
            <person name="Kyrpides N."/>
            <person name="Kim E."/>
            <person name="Richardson P."/>
        </authorList>
    </citation>
    <scope>NUCLEOTIDE SEQUENCE [LARGE SCALE GENOMIC DNA]</scope>
    <source>
        <strain evidence="1">IMS101</strain>
    </source>
</reference>
<organism evidence="1">
    <name type="scientific">Trichodesmium erythraeum (strain IMS101)</name>
    <dbReference type="NCBI Taxonomy" id="203124"/>
    <lineage>
        <taxon>Bacteria</taxon>
        <taxon>Bacillati</taxon>
        <taxon>Cyanobacteriota</taxon>
        <taxon>Cyanophyceae</taxon>
        <taxon>Oscillatoriophycideae</taxon>
        <taxon>Oscillatoriales</taxon>
        <taxon>Microcoleaceae</taxon>
        <taxon>Trichodesmium</taxon>
    </lineage>
</organism>
<name>Q117V1_TRIEI</name>
<dbReference type="AlphaFoldDB" id="Q117V1"/>
<evidence type="ECO:0000313" key="1">
    <source>
        <dbReference type="EMBL" id="ABG50223.1"/>
    </source>
</evidence>
<protein>
    <submittedName>
        <fullName evidence="1">Uncharacterized protein</fullName>
    </submittedName>
</protein>
<dbReference type="HOGENOM" id="CLU_2358848_0_0_3"/>
<proteinExistence type="predicted"/>
<dbReference type="EMBL" id="CP000393">
    <property type="protein sequence ID" value="ABG50223.1"/>
    <property type="molecule type" value="Genomic_DNA"/>
</dbReference>
<accession>Q117V1</accession>